<keyword evidence="1" id="KW-0472">Membrane</keyword>
<evidence type="ECO:0000313" key="2">
    <source>
        <dbReference type="EnsemblMetazoa" id="Aqu2.1.09517_001"/>
    </source>
</evidence>
<organism evidence="2">
    <name type="scientific">Amphimedon queenslandica</name>
    <name type="common">Sponge</name>
    <dbReference type="NCBI Taxonomy" id="400682"/>
    <lineage>
        <taxon>Eukaryota</taxon>
        <taxon>Metazoa</taxon>
        <taxon>Porifera</taxon>
        <taxon>Demospongiae</taxon>
        <taxon>Heteroscleromorpha</taxon>
        <taxon>Haplosclerida</taxon>
        <taxon>Niphatidae</taxon>
        <taxon>Amphimedon</taxon>
    </lineage>
</organism>
<evidence type="ECO:0000256" key="1">
    <source>
        <dbReference type="SAM" id="Phobius"/>
    </source>
</evidence>
<protein>
    <submittedName>
        <fullName evidence="2">Uncharacterized protein</fullName>
    </submittedName>
</protein>
<dbReference type="InParanoid" id="A0A1X7T5J5"/>
<proteinExistence type="predicted"/>
<accession>A0A1X7T5J5</accession>
<keyword evidence="1" id="KW-0812">Transmembrane</keyword>
<name>A0A1X7T5J5_AMPQE</name>
<sequence>MAVVGQLENLTTGTIDIINNDSVFSHTIATANCELISYKFEPQDVTQTCTIKTNVTLSVTIQNSISFNKSAHDIINIKVSCCPNGFCLMNSPICSCEYIKEPVSSDILSWNATNYSVIKQPESNLWLSGTSDCTISYSTCPFDYCNGPKNFNLSNSDEQCGSNRAGDLCGTCSDNFSLMLGSNRCGDCYGKDYLASIIILLFAMFGIALVIMIVALNLTVTVGTINGLLFFANVIKIYQPLIPHFNEFHVLSQFISWINMDFGIEICFYNGMESC</sequence>
<reference evidence="2" key="1">
    <citation type="submission" date="2017-05" db="UniProtKB">
        <authorList>
            <consortium name="EnsemblMetazoa"/>
        </authorList>
    </citation>
    <scope>IDENTIFICATION</scope>
</reference>
<dbReference type="EnsemblMetazoa" id="Aqu2.1.09517_001">
    <property type="protein sequence ID" value="Aqu2.1.09517_001"/>
    <property type="gene ID" value="Aqu2.1.09517"/>
</dbReference>
<feature type="transmembrane region" description="Helical" evidence="1">
    <location>
        <begin position="193"/>
        <end position="216"/>
    </location>
</feature>
<keyword evidence="1" id="KW-1133">Transmembrane helix</keyword>
<dbReference type="AlphaFoldDB" id="A0A1X7T5J5"/>